<accession>A0A2D1GPV9</accession>
<organism evidence="1 2">
    <name type="scientific">Mycobacterium phage Kumao</name>
    <dbReference type="NCBI Taxonomy" id="2041344"/>
    <lineage>
        <taxon>Viruses</taxon>
        <taxon>Duplodnaviria</taxon>
        <taxon>Heunggongvirae</taxon>
        <taxon>Uroviricota</taxon>
        <taxon>Caudoviricetes</taxon>
        <taxon>Vilmaviridae</taxon>
        <taxon>Kumaovirus</taxon>
        <taxon>Kumaovirus kumao</taxon>
    </lineage>
</organism>
<reference evidence="2" key="1">
    <citation type="submission" date="2017-09" db="EMBL/GenBank/DDBJ databases">
        <authorList>
            <person name="Ehlers B."/>
            <person name="Leendertz F.H."/>
        </authorList>
    </citation>
    <scope>NUCLEOTIDE SEQUENCE [LARGE SCALE GENOMIC DNA]</scope>
</reference>
<gene>
    <name evidence="1" type="primary">71</name>
    <name evidence="1" type="ORF">SEA_KUMAO_71</name>
</gene>
<dbReference type="EMBL" id="MG009575">
    <property type="protein sequence ID" value="ATN94034.1"/>
    <property type="molecule type" value="Genomic_DNA"/>
</dbReference>
<protein>
    <submittedName>
        <fullName evidence="1">Uncharacterized protein</fullName>
    </submittedName>
</protein>
<sequence>MTAVLPISPLEKAQKGLQDGTLTIDDKGKLVAAEQDENEGTWFRVPNRRMKRLYRQQHGEKQPFRSRCQRVRNRIRKEKFGR</sequence>
<dbReference type="RefSeq" id="YP_010013561.1">
    <property type="nucleotide sequence ID" value="NC_053512.1"/>
</dbReference>
<dbReference type="Proteomes" id="UP000229090">
    <property type="component" value="Segment"/>
</dbReference>
<dbReference type="KEGG" id="vg:63210174"/>
<keyword evidence="2" id="KW-1185">Reference proteome</keyword>
<name>A0A2D1GPV9_9CAUD</name>
<evidence type="ECO:0000313" key="1">
    <source>
        <dbReference type="EMBL" id="ATN94034.1"/>
    </source>
</evidence>
<evidence type="ECO:0000313" key="2">
    <source>
        <dbReference type="Proteomes" id="UP000229090"/>
    </source>
</evidence>
<proteinExistence type="predicted"/>
<dbReference type="GeneID" id="63210174"/>